<keyword evidence="8" id="KW-0808">Transferase</keyword>
<dbReference type="Proteomes" id="UP000663827">
    <property type="component" value="Unassembled WGS sequence"/>
</dbReference>
<evidence type="ECO:0000256" key="6">
    <source>
        <dbReference type="ARBA" id="ARBA00022454"/>
    </source>
</evidence>
<evidence type="ECO:0000256" key="14">
    <source>
        <dbReference type="SAM" id="MobiDB-lite"/>
    </source>
</evidence>
<dbReference type="GO" id="GO:0048188">
    <property type="term" value="C:Set1C/COMPASS complex"/>
    <property type="evidence" value="ECO:0007669"/>
    <property type="project" value="TreeGrafter"/>
</dbReference>
<reference evidence="16" key="1">
    <citation type="submission" date="2021-01" db="EMBL/GenBank/DDBJ databases">
        <authorList>
            <person name="Kaushik A."/>
        </authorList>
    </citation>
    <scope>NUCLEOTIDE SEQUENCE</scope>
    <source>
        <strain evidence="16">AG5</strain>
    </source>
</reference>
<dbReference type="AlphaFoldDB" id="A0A8H3HWM3"/>
<evidence type="ECO:0000256" key="7">
    <source>
        <dbReference type="ARBA" id="ARBA00022603"/>
    </source>
</evidence>
<comment type="catalytic activity">
    <reaction evidence="13">
        <text>L-lysyl(4)-[histone H3] + 3 S-adenosyl-L-methionine = N(6),N(6),N(6)-trimethyl-L-lysyl(4)-[histone H3] + 3 S-adenosyl-L-homocysteine + 3 H(+)</text>
        <dbReference type="Rhea" id="RHEA:60260"/>
        <dbReference type="Rhea" id="RHEA-COMP:15537"/>
        <dbReference type="Rhea" id="RHEA-COMP:15547"/>
        <dbReference type="ChEBI" id="CHEBI:15378"/>
        <dbReference type="ChEBI" id="CHEBI:29969"/>
        <dbReference type="ChEBI" id="CHEBI:57856"/>
        <dbReference type="ChEBI" id="CHEBI:59789"/>
        <dbReference type="ChEBI" id="CHEBI:61961"/>
        <dbReference type="EC" id="2.1.1.354"/>
    </reaction>
</comment>
<dbReference type="InterPro" id="IPR024636">
    <property type="entry name" value="SET_assoc"/>
</dbReference>
<feature type="compositionally biased region" description="Basic and acidic residues" evidence="14">
    <location>
        <begin position="434"/>
        <end position="445"/>
    </location>
</feature>
<feature type="region of interest" description="Disordered" evidence="14">
    <location>
        <begin position="365"/>
        <end position="501"/>
    </location>
</feature>
<dbReference type="Gene3D" id="3.40.50.720">
    <property type="entry name" value="NAD(P)-binding Rossmann-like Domain"/>
    <property type="match status" value="1"/>
</dbReference>
<evidence type="ECO:0000259" key="15">
    <source>
        <dbReference type="PROSITE" id="PS50280"/>
    </source>
</evidence>
<feature type="compositionally biased region" description="Polar residues" evidence="14">
    <location>
        <begin position="97"/>
        <end position="108"/>
    </location>
</feature>
<dbReference type="GO" id="GO:0000166">
    <property type="term" value="F:nucleotide binding"/>
    <property type="evidence" value="ECO:0007669"/>
    <property type="project" value="InterPro"/>
</dbReference>
<keyword evidence="11" id="KW-0539">Nucleus</keyword>
<dbReference type="EC" id="2.1.1.354" evidence="4"/>
<dbReference type="PROSITE" id="PS50280">
    <property type="entry name" value="SET"/>
    <property type="match status" value="1"/>
</dbReference>
<dbReference type="SMART" id="SM00317">
    <property type="entry name" value="SET"/>
    <property type="match status" value="1"/>
</dbReference>
<feature type="compositionally biased region" description="Low complexity" evidence="14">
    <location>
        <begin position="383"/>
        <end position="398"/>
    </location>
</feature>
<dbReference type="Gene3D" id="3.30.360.10">
    <property type="entry name" value="Dihydrodipicolinate Reductase, domain 2"/>
    <property type="match status" value="1"/>
</dbReference>
<evidence type="ECO:0000256" key="13">
    <source>
        <dbReference type="ARBA" id="ARBA00047571"/>
    </source>
</evidence>
<dbReference type="Pfam" id="PF01408">
    <property type="entry name" value="GFO_IDH_MocA"/>
    <property type="match status" value="1"/>
</dbReference>
<feature type="compositionally biased region" description="Low complexity" evidence="14">
    <location>
        <begin position="74"/>
        <end position="87"/>
    </location>
</feature>
<protein>
    <recommendedName>
        <fullName evidence="5">Histone-lysine N-methyltransferase, H3 lysine-4 specific</fullName>
        <ecNumber evidence="4">2.1.1.354</ecNumber>
    </recommendedName>
    <alternativeName>
        <fullName evidence="12">SET domain-containing protein 1</fullName>
    </alternativeName>
</protein>
<feature type="compositionally biased region" description="Basic and acidic residues" evidence="14">
    <location>
        <begin position="1"/>
        <end position="12"/>
    </location>
</feature>
<dbReference type="SUPFAM" id="SSF51735">
    <property type="entry name" value="NAD(P)-binding Rossmann-fold domains"/>
    <property type="match status" value="1"/>
</dbReference>
<dbReference type="GO" id="GO:0032259">
    <property type="term" value="P:methylation"/>
    <property type="evidence" value="ECO:0007669"/>
    <property type="project" value="UniProtKB-KW"/>
</dbReference>
<feature type="domain" description="SET" evidence="15">
    <location>
        <begin position="656"/>
        <end position="773"/>
    </location>
</feature>
<dbReference type="PANTHER" id="PTHR45814:SF2">
    <property type="entry name" value="HISTONE-LYSINE N-METHYLTRANSFERASE SETD1"/>
    <property type="match status" value="1"/>
</dbReference>
<dbReference type="CDD" id="cd00590">
    <property type="entry name" value="RRM_SF"/>
    <property type="match status" value="1"/>
</dbReference>
<dbReference type="Gene3D" id="2.170.270.10">
    <property type="entry name" value="SET domain"/>
    <property type="match status" value="1"/>
</dbReference>
<dbReference type="PANTHER" id="PTHR45814">
    <property type="entry name" value="HISTONE-LYSINE N-METHYLTRANSFERASE SETD1"/>
    <property type="match status" value="1"/>
</dbReference>
<comment type="similarity">
    <text evidence="3">Belongs to the Gfo/Idh/MocA family.</text>
</comment>
<feature type="compositionally biased region" description="Pro residues" evidence="14">
    <location>
        <begin position="20"/>
        <end position="49"/>
    </location>
</feature>
<evidence type="ECO:0000256" key="3">
    <source>
        <dbReference type="ARBA" id="ARBA00010928"/>
    </source>
</evidence>
<sequence length="1166" mass="127383">ERRRKAWEENRRGNKAVPSNSPPDPIHAPLPLAPPPIPGLPCRPPPPSSGPIAGPDRTSLATAMRPPVPPKPKPTTSTSTRTSSLRPNHTPAIPSPLHSTSPLSNASPRNGAPEKPKAVVSPAPPPPPVDEEENHRDTLRLLALNGNDYIQIEKSSLPDESKAVETEIRRFFGGYKVDRVMRDIHGWYISFDVSTDARRALGALDDKTIAGRQVILTVHPAPSIATLATTTARPRGDVKEWSETEFIQEARKIIMRDLLSVFAKDIRERVARPKTWKLVDEALETHRAFEEKEVEDVLPTTAAESVAPVVPGEVSVSTPKGLKGLSFKRQHQNVKVDINIFNRLTPQNRINLLNILNKKNATSESEIPISLPSPPPPVPEVPAPSSSPAKPKSVPAAIIDDESDENEPRFERSLKRRKAGIERPEHKKKRPRRKVEFSDSDRSDKDDDSPGPAPVVPKTRLPPKPVRDKLRKAPSSVKLDVVVTPPTDEPKPKPPQVEVPESVAVPVSIPVPPSTVPGDVKIPDPYGQQLVEDEEDLYYIRLALGQERGIPLPARSVPRPAEEDTSHYPPGLRKHVTGSARTEGYYKIPEAAKSLYLPQRNRAIVDISAAAPLPAASSRSNRANSRRLAQGIEQHKGKAADAGDVLKFNQLRTRKKQLTFARSPIHDWGLYAAEPIPAGDMVIEYVGEVIRQQVADKREKYYEKTGIGSSYLFRVDDDSVVDATKKGNLGRLINHCCAPNCTAKIITINGEKKIVIYAKSNIDVGDEITYDYHFPLEDQKIPYSWVIVAHLPALAVHGPEKSIVQAVYSRSKSSASSLAEQVKTRLGNAPAVYSEDGASEGGLDALLARPDIQAVIVVLPLVQQPDVVLKALAAGKNVLSEKPVAKDVKTGIDLIEKWEKEYKPKGLIWRVAENFEVEPGVLEAAQRIKAGAIGQVRFFNFSMIFPIEKDNKYYQTSWRTVPDYQGGFLLDAGVHTNAALRRVLGSSFPLETSKVTGFASLTRDYLAPHDTFQAVIQAAPTANGEHPAHGISEMSCAVKPGFGRYVLTVTGTEGNLTLESIPKPVKEADPTFAQASAFNSGNNEKPVVPHWQTTITGPDGSKTEEFDRISSGVYEELGNFLAALSGKDDGNGEPRDALLDVALIQAYLTSQGNAVDIKKLLSTGSA</sequence>
<dbReference type="GO" id="GO:0005694">
    <property type="term" value="C:chromosome"/>
    <property type="evidence" value="ECO:0007669"/>
    <property type="project" value="UniProtKB-SubCell"/>
</dbReference>
<evidence type="ECO:0000256" key="12">
    <source>
        <dbReference type="ARBA" id="ARBA00030093"/>
    </source>
</evidence>
<gene>
    <name evidence="16" type="ORF">RDB_LOCUS9118</name>
</gene>
<dbReference type="InterPro" id="IPR046341">
    <property type="entry name" value="SET_dom_sf"/>
</dbReference>
<comment type="caution">
    <text evidence="16">The sequence shown here is derived from an EMBL/GenBank/DDBJ whole genome shotgun (WGS) entry which is preliminary data.</text>
</comment>
<proteinExistence type="inferred from homology"/>
<dbReference type="InterPro" id="IPR036291">
    <property type="entry name" value="NAD(P)-bd_dom_sf"/>
</dbReference>
<dbReference type="InterPro" id="IPR001214">
    <property type="entry name" value="SET_dom"/>
</dbReference>
<dbReference type="SUPFAM" id="SSF55347">
    <property type="entry name" value="Glyceraldehyde-3-phosphate dehydrogenase-like, C-terminal domain"/>
    <property type="match status" value="1"/>
</dbReference>
<dbReference type="InterPro" id="IPR044570">
    <property type="entry name" value="Set1-like"/>
</dbReference>
<dbReference type="Pfam" id="PF11764">
    <property type="entry name" value="N-SET"/>
    <property type="match status" value="1"/>
</dbReference>
<dbReference type="InterPro" id="IPR024657">
    <property type="entry name" value="COMPASS_Set1_N-SET"/>
</dbReference>
<feature type="region of interest" description="Disordered" evidence="14">
    <location>
        <begin position="1"/>
        <end position="135"/>
    </location>
</feature>
<evidence type="ECO:0000313" key="17">
    <source>
        <dbReference type="Proteomes" id="UP000663827"/>
    </source>
</evidence>
<feature type="region of interest" description="Disordered" evidence="14">
    <location>
        <begin position="553"/>
        <end position="579"/>
    </location>
</feature>
<dbReference type="InterPro" id="IPR000683">
    <property type="entry name" value="Gfo/Idh/MocA-like_OxRdtase_N"/>
</dbReference>
<feature type="non-terminal residue" evidence="16">
    <location>
        <position position="1"/>
    </location>
</feature>
<keyword evidence="10" id="KW-0156">Chromatin regulator</keyword>
<evidence type="ECO:0000256" key="4">
    <source>
        <dbReference type="ARBA" id="ARBA00012182"/>
    </source>
</evidence>
<feature type="compositionally biased region" description="Pro residues" evidence="14">
    <location>
        <begin position="371"/>
        <end position="382"/>
    </location>
</feature>
<evidence type="ECO:0000256" key="10">
    <source>
        <dbReference type="ARBA" id="ARBA00022853"/>
    </source>
</evidence>
<accession>A0A8H3HWM3</accession>
<evidence type="ECO:0000256" key="1">
    <source>
        <dbReference type="ARBA" id="ARBA00004123"/>
    </source>
</evidence>
<evidence type="ECO:0000256" key="11">
    <source>
        <dbReference type="ARBA" id="ARBA00023242"/>
    </source>
</evidence>
<evidence type="ECO:0000256" key="8">
    <source>
        <dbReference type="ARBA" id="ARBA00022679"/>
    </source>
</evidence>
<keyword evidence="7" id="KW-0489">Methyltransferase</keyword>
<evidence type="ECO:0000313" key="16">
    <source>
        <dbReference type="EMBL" id="CAE7062905.1"/>
    </source>
</evidence>
<dbReference type="EMBL" id="CAJNJQ010000202">
    <property type="protein sequence ID" value="CAE7062905.1"/>
    <property type="molecule type" value="Genomic_DNA"/>
</dbReference>
<dbReference type="SMART" id="SM01291">
    <property type="entry name" value="N-SET"/>
    <property type="match status" value="1"/>
</dbReference>
<feature type="compositionally biased region" description="Basic and acidic residues" evidence="14">
    <location>
        <begin position="406"/>
        <end position="425"/>
    </location>
</feature>
<keyword evidence="6" id="KW-0158">Chromosome</keyword>
<keyword evidence="9" id="KW-0949">S-adenosyl-L-methionine</keyword>
<dbReference type="SUPFAM" id="SSF82199">
    <property type="entry name" value="SET domain"/>
    <property type="match status" value="1"/>
</dbReference>
<evidence type="ECO:0000256" key="5">
    <source>
        <dbReference type="ARBA" id="ARBA00015839"/>
    </source>
</evidence>
<dbReference type="Pfam" id="PF11767">
    <property type="entry name" value="SET_assoc"/>
    <property type="match status" value="1"/>
</dbReference>
<dbReference type="InterPro" id="IPR055170">
    <property type="entry name" value="GFO_IDH_MocA-like_dom"/>
</dbReference>
<dbReference type="Pfam" id="PF22725">
    <property type="entry name" value="GFO_IDH_MocA_C3"/>
    <property type="match status" value="1"/>
</dbReference>
<dbReference type="Pfam" id="PF00856">
    <property type="entry name" value="SET"/>
    <property type="match status" value="1"/>
</dbReference>
<comment type="subcellular location">
    <subcellularLocation>
        <location evidence="2">Chromosome</location>
    </subcellularLocation>
    <subcellularLocation>
        <location evidence="1">Nucleus</location>
    </subcellularLocation>
</comment>
<evidence type="ECO:0000256" key="9">
    <source>
        <dbReference type="ARBA" id="ARBA00022691"/>
    </source>
</evidence>
<name>A0A8H3HWM3_9AGAM</name>
<organism evidence="16 17">
    <name type="scientific">Rhizoctonia solani</name>
    <dbReference type="NCBI Taxonomy" id="456999"/>
    <lineage>
        <taxon>Eukaryota</taxon>
        <taxon>Fungi</taxon>
        <taxon>Dikarya</taxon>
        <taxon>Basidiomycota</taxon>
        <taxon>Agaricomycotina</taxon>
        <taxon>Agaricomycetes</taxon>
        <taxon>Cantharellales</taxon>
        <taxon>Ceratobasidiaceae</taxon>
        <taxon>Rhizoctonia</taxon>
    </lineage>
</organism>
<feature type="compositionally biased region" description="Pro residues" evidence="14">
    <location>
        <begin position="451"/>
        <end position="464"/>
    </location>
</feature>
<evidence type="ECO:0000256" key="2">
    <source>
        <dbReference type="ARBA" id="ARBA00004286"/>
    </source>
</evidence>
<dbReference type="GO" id="GO:0140999">
    <property type="term" value="F:histone H3K4 trimethyltransferase activity"/>
    <property type="evidence" value="ECO:0007669"/>
    <property type="project" value="UniProtKB-EC"/>
</dbReference>